<reference evidence="1" key="1">
    <citation type="submission" date="2018-06" db="EMBL/GenBank/DDBJ databases">
        <authorList>
            <person name="Zhirakovskaya E."/>
        </authorList>
    </citation>
    <scope>NUCLEOTIDE SEQUENCE</scope>
</reference>
<gene>
    <name evidence="1" type="ORF">MNBD_ALPHA07-1223</name>
</gene>
<name>A0A3B0RTK4_9ZZZZ</name>
<dbReference type="AlphaFoldDB" id="A0A3B0RTK4"/>
<sequence>MKETPSKIPLIFFCTKKGREPVREWLLELEEKD</sequence>
<organism evidence="1">
    <name type="scientific">hydrothermal vent metagenome</name>
    <dbReference type="NCBI Taxonomy" id="652676"/>
    <lineage>
        <taxon>unclassified sequences</taxon>
        <taxon>metagenomes</taxon>
        <taxon>ecological metagenomes</taxon>
    </lineage>
</organism>
<evidence type="ECO:0000313" key="1">
    <source>
        <dbReference type="EMBL" id="VAV96750.1"/>
    </source>
</evidence>
<proteinExistence type="predicted"/>
<dbReference type="EMBL" id="UOEG01000152">
    <property type="protein sequence ID" value="VAV96750.1"/>
    <property type="molecule type" value="Genomic_DNA"/>
</dbReference>
<accession>A0A3B0RTK4</accession>
<feature type="non-terminal residue" evidence="1">
    <location>
        <position position="33"/>
    </location>
</feature>
<protein>
    <submittedName>
        <fullName evidence="1">Uncharacterized protein</fullName>
    </submittedName>
</protein>